<name>A0A1N6HK75_9RHOB</name>
<feature type="chain" id="PRO_5012161604" evidence="1">
    <location>
        <begin position="25"/>
        <end position="371"/>
    </location>
</feature>
<evidence type="ECO:0000313" key="2">
    <source>
        <dbReference type="EMBL" id="SIO20133.1"/>
    </source>
</evidence>
<organism evidence="2 3">
    <name type="scientific">Vannielia litorea</name>
    <dbReference type="NCBI Taxonomy" id="1217970"/>
    <lineage>
        <taxon>Bacteria</taxon>
        <taxon>Pseudomonadati</taxon>
        <taxon>Pseudomonadota</taxon>
        <taxon>Alphaproteobacteria</taxon>
        <taxon>Rhodobacterales</taxon>
        <taxon>Paracoccaceae</taxon>
        <taxon>Vannielia</taxon>
    </lineage>
</organism>
<dbReference type="SUPFAM" id="SSF53474">
    <property type="entry name" value="alpha/beta-Hydrolases"/>
    <property type="match status" value="1"/>
</dbReference>
<dbReference type="InterPro" id="IPR010297">
    <property type="entry name" value="DUF900_hydrolase"/>
</dbReference>
<keyword evidence="1" id="KW-0732">Signal</keyword>
<sequence>MKGFLRLSVLILLLAACAPRSTLVIVPGGVGIGTPYTVFVGSTRERDPTLKGLRYTERAPLGFLSYDVSVPPNRKPGEVRTARRRGADVSRDFVATAANRYASPASFRSAIQRGLRERPKAGGNVVVYVHGYNNTIADSVFRLAQLTHDLKIDDLPVSYTWPSAENPLAYAYDRDSALFARDGFESFLTEVSRSGADSITIVGHSMGSLVVMETLRQMAIRNDREVLPKLGGVVLMSPDLDVDLFRSQAKRIGTLPQPFLIFVSSRDKALRLSARLTGLPARLGNLADVKEVADLDVTLIDVSNFQGGGLDHFTAAENPALLKILGQVSEVDAAFGRDNSGRTGLVPGTILTVQSATSIILSPVTVLSGRN</sequence>
<dbReference type="OrthoDB" id="9797755at2"/>
<keyword evidence="3" id="KW-1185">Reference proteome</keyword>
<dbReference type="Gene3D" id="3.40.50.1820">
    <property type="entry name" value="alpha/beta hydrolase"/>
    <property type="match status" value="1"/>
</dbReference>
<protein>
    <submittedName>
        <fullName evidence="2">Esterase/lipase superfamily enzyme</fullName>
    </submittedName>
</protein>
<dbReference type="AlphaFoldDB" id="A0A1N6HK75"/>
<dbReference type="InterPro" id="IPR014586">
    <property type="entry name" value="UCP033909"/>
</dbReference>
<dbReference type="PANTHER" id="PTHR36513">
    <property type="entry name" value="ABC TRANSMEMBRANE TYPE-1 DOMAIN-CONTAINING PROTEIN"/>
    <property type="match status" value="1"/>
</dbReference>
<accession>A0A1N6HK75</accession>
<dbReference type="EMBL" id="FSRL01000001">
    <property type="protein sequence ID" value="SIO20133.1"/>
    <property type="molecule type" value="Genomic_DNA"/>
</dbReference>
<dbReference type="PANTHER" id="PTHR36513:SF1">
    <property type="entry name" value="TRANSMEMBRANE PROTEIN"/>
    <property type="match status" value="1"/>
</dbReference>
<evidence type="ECO:0000313" key="3">
    <source>
        <dbReference type="Proteomes" id="UP000184932"/>
    </source>
</evidence>
<dbReference type="Proteomes" id="UP000184932">
    <property type="component" value="Unassembled WGS sequence"/>
</dbReference>
<evidence type="ECO:0000256" key="1">
    <source>
        <dbReference type="SAM" id="SignalP"/>
    </source>
</evidence>
<dbReference type="PIRSF" id="PIRSF033909">
    <property type="entry name" value="UCP033909"/>
    <property type="match status" value="1"/>
</dbReference>
<dbReference type="InterPro" id="IPR029058">
    <property type="entry name" value="AB_hydrolase_fold"/>
</dbReference>
<feature type="signal peptide" evidence="1">
    <location>
        <begin position="1"/>
        <end position="24"/>
    </location>
</feature>
<dbReference type="Pfam" id="PF05990">
    <property type="entry name" value="DUF900"/>
    <property type="match status" value="1"/>
</dbReference>
<proteinExistence type="predicted"/>
<reference evidence="3" key="1">
    <citation type="submission" date="2016-11" db="EMBL/GenBank/DDBJ databases">
        <authorList>
            <person name="Varghese N."/>
            <person name="Submissions S."/>
        </authorList>
    </citation>
    <scope>NUCLEOTIDE SEQUENCE [LARGE SCALE GENOMIC DNA]</scope>
    <source>
        <strain evidence="3">DSM 29440</strain>
    </source>
</reference>
<dbReference type="RefSeq" id="WP_074257352.1">
    <property type="nucleotide sequence ID" value="NZ_FSRL01000001.1"/>
</dbReference>
<dbReference type="STRING" id="1217970.SAMN05444002_3450"/>
<gene>
    <name evidence="2" type="ORF">SAMN05444002_3450</name>
</gene>
<dbReference type="PROSITE" id="PS51257">
    <property type="entry name" value="PROKAR_LIPOPROTEIN"/>
    <property type="match status" value="1"/>
</dbReference>